<dbReference type="EMBL" id="JYFN01000001">
    <property type="protein sequence ID" value="KJE25411.1"/>
    <property type="molecule type" value="Genomic_DNA"/>
</dbReference>
<proteinExistence type="predicted"/>
<dbReference type="RefSeq" id="WP_082121553.1">
    <property type="nucleotide sequence ID" value="NZ_JYFN01000001.1"/>
</dbReference>
<keyword evidence="1" id="KW-0255">Endonuclease</keyword>
<name>A0A0D8BMN8_9ACTN</name>
<dbReference type="Pfam" id="PF02945">
    <property type="entry name" value="Endonuclease_7"/>
    <property type="match status" value="1"/>
</dbReference>
<protein>
    <submittedName>
        <fullName evidence="1">Recombination endonuclease VII</fullName>
    </submittedName>
</protein>
<dbReference type="AlphaFoldDB" id="A0A0D8BMN8"/>
<dbReference type="InterPro" id="IPR044925">
    <property type="entry name" value="His-Me_finger_sf"/>
</dbReference>
<sequence length="207" mass="24184">MSRRLDCSFSYTRHFTSEALVATGRELPPTDKYPWTEWCDRGVWLAKRGEDFGVDVETLRDMLRVRAFRKSLAVRTRGYSDAVVFQFEPKEYSARRRRARQVYQAKKAADPRVHLAKNLMSHYGITLEEWDRLLLGSSGRCTICLRPFKNSTHEPHVDHCHKTGMVRELLCRRCNQGLGFFEDAEFRRGVTAYVLRHRTRGIVEIAD</sequence>
<dbReference type="InterPro" id="IPR004211">
    <property type="entry name" value="Endonuclease_7"/>
</dbReference>
<reference evidence="2" key="1">
    <citation type="submission" date="2015-02" db="EMBL/GenBank/DDBJ databases">
        <title>Draft Genome of Frankia sp. CpI1-S.</title>
        <authorList>
            <person name="Oshone R.T."/>
            <person name="Ngom M."/>
            <person name="Ghodhbane-Gtari F."/>
            <person name="Gtari M."/>
            <person name="Morris K."/>
            <person name="Thomas K."/>
            <person name="Sen A."/>
            <person name="Tisa L.S."/>
        </authorList>
    </citation>
    <scope>NUCLEOTIDE SEQUENCE [LARGE SCALE GENOMIC DNA]</scope>
    <source>
        <strain evidence="2">CpI1-S</strain>
    </source>
</reference>
<dbReference type="SUPFAM" id="SSF54060">
    <property type="entry name" value="His-Me finger endonucleases"/>
    <property type="match status" value="1"/>
</dbReference>
<dbReference type="OrthoDB" id="581550at2"/>
<reference evidence="1 2" key="2">
    <citation type="journal article" date="2016" name="Genome Announc.">
        <title>Permanent Draft Genome Sequences for Two Variants of Frankia sp. Strain CpI1, the First Frankia Strain Isolated from Root Nodules of Comptonia peregrina.</title>
        <authorList>
            <person name="Oshone R."/>
            <person name="Hurst S.G.IV."/>
            <person name="Abebe-Akele F."/>
            <person name="Simpson S."/>
            <person name="Morris K."/>
            <person name="Thomas W.K."/>
            <person name="Tisa L.S."/>
        </authorList>
    </citation>
    <scope>NUCLEOTIDE SEQUENCE [LARGE SCALE GENOMIC DNA]</scope>
    <source>
        <strain evidence="2">CpI1-S</strain>
    </source>
</reference>
<dbReference type="Proteomes" id="UP000032545">
    <property type="component" value="Unassembled WGS sequence"/>
</dbReference>
<comment type="caution">
    <text evidence="1">The sequence shown here is derived from an EMBL/GenBank/DDBJ whole genome shotgun (WGS) entry which is preliminary data.</text>
</comment>
<evidence type="ECO:0000313" key="1">
    <source>
        <dbReference type="EMBL" id="KJE25411.1"/>
    </source>
</evidence>
<accession>A0A0D8BMN8</accession>
<keyword evidence="1" id="KW-0540">Nuclease</keyword>
<evidence type="ECO:0000313" key="2">
    <source>
        <dbReference type="Proteomes" id="UP000032545"/>
    </source>
</evidence>
<dbReference type="Gene3D" id="3.40.1800.10">
    <property type="entry name" value="His-Me finger endonucleases"/>
    <property type="match status" value="1"/>
</dbReference>
<keyword evidence="2" id="KW-1185">Reference proteome</keyword>
<keyword evidence="1" id="KW-0378">Hydrolase</keyword>
<dbReference type="GO" id="GO:0004519">
    <property type="term" value="F:endonuclease activity"/>
    <property type="evidence" value="ECO:0007669"/>
    <property type="project" value="UniProtKB-KW"/>
</dbReference>
<dbReference type="PATRIC" id="fig|1502723.3.peg.25"/>
<gene>
    <name evidence="1" type="ORF">FF36_00024</name>
</gene>
<organism evidence="1 2">
    <name type="scientific">Frankia torreyi</name>
    <dbReference type="NCBI Taxonomy" id="1856"/>
    <lineage>
        <taxon>Bacteria</taxon>
        <taxon>Bacillati</taxon>
        <taxon>Actinomycetota</taxon>
        <taxon>Actinomycetes</taxon>
        <taxon>Frankiales</taxon>
        <taxon>Frankiaceae</taxon>
        <taxon>Frankia</taxon>
    </lineage>
</organism>
<dbReference type="InterPro" id="IPR038563">
    <property type="entry name" value="Endonuclease_7_sf"/>
</dbReference>